<dbReference type="AlphaFoldDB" id="A0A498R691"/>
<dbReference type="InterPro" id="IPR001075">
    <property type="entry name" value="NIF_FeS_clus_asmbl_NifU_C"/>
</dbReference>
<dbReference type="EMBL" id="UPPP01000066">
    <property type="protein sequence ID" value="VBB06699.1"/>
    <property type="molecule type" value="Genomic_DNA"/>
</dbReference>
<dbReference type="RefSeq" id="WP_122627639.1">
    <property type="nucleotide sequence ID" value="NZ_UPPP01000066.1"/>
</dbReference>
<keyword evidence="4" id="KW-1185">Reference proteome</keyword>
<evidence type="ECO:0000259" key="2">
    <source>
        <dbReference type="Pfam" id="PF01106"/>
    </source>
</evidence>
<dbReference type="GO" id="GO:0016226">
    <property type="term" value="P:iron-sulfur cluster assembly"/>
    <property type="evidence" value="ECO:0007669"/>
    <property type="project" value="InterPro"/>
</dbReference>
<proteinExistence type="predicted"/>
<dbReference type="SUPFAM" id="SSF117916">
    <property type="entry name" value="Fe-S cluster assembly (FSCA) domain-like"/>
    <property type="match status" value="1"/>
</dbReference>
<evidence type="ECO:0000313" key="3">
    <source>
        <dbReference type="EMBL" id="VBB06699.1"/>
    </source>
</evidence>
<protein>
    <recommendedName>
        <fullName evidence="2">NIF system FeS cluster assembly NifU C-terminal domain-containing protein</fullName>
    </recommendedName>
</protein>
<dbReference type="Gene3D" id="3.30.300.130">
    <property type="entry name" value="Fe-S cluster assembly (FSCA)"/>
    <property type="match status" value="1"/>
</dbReference>
<dbReference type="Pfam" id="PF01106">
    <property type="entry name" value="NifU"/>
    <property type="match status" value="1"/>
</dbReference>
<gene>
    <name evidence="3" type="ORF">LUCI_1935</name>
</gene>
<name>A0A498R691_9FIRM</name>
<evidence type="ECO:0000256" key="1">
    <source>
        <dbReference type="ARBA" id="ARBA00049958"/>
    </source>
</evidence>
<dbReference type="PANTHER" id="PTHR11178">
    <property type="entry name" value="IRON-SULFUR CLUSTER SCAFFOLD PROTEIN NFU-RELATED"/>
    <property type="match status" value="1"/>
</dbReference>
<organism evidence="3 4">
    <name type="scientific">Lucifera butyrica</name>
    <dbReference type="NCBI Taxonomy" id="1351585"/>
    <lineage>
        <taxon>Bacteria</taxon>
        <taxon>Bacillati</taxon>
        <taxon>Bacillota</taxon>
        <taxon>Negativicutes</taxon>
        <taxon>Veillonellales</taxon>
        <taxon>Veillonellaceae</taxon>
        <taxon>Lucifera</taxon>
    </lineage>
</organism>
<comment type="function">
    <text evidence="1">May be involved in the formation or repair of [Fe-S] clusters present in iron-sulfur proteins.</text>
</comment>
<dbReference type="GO" id="GO:0005506">
    <property type="term" value="F:iron ion binding"/>
    <property type="evidence" value="ECO:0007669"/>
    <property type="project" value="InterPro"/>
</dbReference>
<sequence length="97" mass="10458">MEKLAEVIANKVRPVLAGHNGNIELLEVTPDGYVKVKLLGACSACPGAQLTLSELVARELKEVYPELKGVVPLQPVSDDLIEVALAILRQGKSRNEQ</sequence>
<accession>A0A498R691</accession>
<reference evidence="3 4" key="1">
    <citation type="submission" date="2018-06" db="EMBL/GenBank/DDBJ databases">
        <authorList>
            <person name="Strepis N."/>
        </authorList>
    </citation>
    <scope>NUCLEOTIDE SEQUENCE [LARGE SCALE GENOMIC DNA]</scope>
    <source>
        <strain evidence="3">LUCI</strain>
    </source>
</reference>
<feature type="domain" description="NIF system FeS cluster assembly NifU C-terminal" evidence="2">
    <location>
        <begin position="6"/>
        <end position="71"/>
    </location>
</feature>
<dbReference type="InterPro" id="IPR034904">
    <property type="entry name" value="FSCA_dom_sf"/>
</dbReference>
<dbReference type="Proteomes" id="UP000277811">
    <property type="component" value="Unassembled WGS sequence"/>
</dbReference>
<dbReference type="OrthoDB" id="9796965at2"/>
<dbReference type="GO" id="GO:0051536">
    <property type="term" value="F:iron-sulfur cluster binding"/>
    <property type="evidence" value="ECO:0007669"/>
    <property type="project" value="InterPro"/>
</dbReference>
<evidence type="ECO:0000313" key="4">
    <source>
        <dbReference type="Proteomes" id="UP000277811"/>
    </source>
</evidence>